<reference evidence="2" key="1">
    <citation type="journal article" date="2019" name="Int. J. Syst. Evol. Microbiol.">
        <title>The Global Catalogue of Microorganisms (GCM) 10K type strain sequencing project: providing services to taxonomists for standard genome sequencing and annotation.</title>
        <authorList>
            <consortium name="The Broad Institute Genomics Platform"/>
            <consortium name="The Broad Institute Genome Sequencing Center for Infectious Disease"/>
            <person name="Wu L."/>
            <person name="Ma J."/>
        </authorList>
    </citation>
    <scope>NUCLEOTIDE SEQUENCE [LARGE SCALE GENOMIC DNA]</scope>
    <source>
        <strain evidence="2">JCM 17304</strain>
    </source>
</reference>
<sequence>MNSLPINAMAFSKSPSHREERNASELHLRTFFVNYGMLADTQSRKLTLAFKTITVASSIFIEDKRHI</sequence>
<keyword evidence="2" id="KW-1185">Reference proteome</keyword>
<name>A0ABP7W6C3_9GAMM</name>
<proteinExistence type="predicted"/>
<gene>
    <name evidence="1" type="ORF">GCM10022414_00870</name>
</gene>
<comment type="caution">
    <text evidence="1">The sequence shown here is derived from an EMBL/GenBank/DDBJ whole genome shotgun (WGS) entry which is preliminary data.</text>
</comment>
<organism evidence="1 2">
    <name type="scientific">Zhongshania borealis</name>
    <dbReference type="NCBI Taxonomy" id="889488"/>
    <lineage>
        <taxon>Bacteria</taxon>
        <taxon>Pseudomonadati</taxon>
        <taxon>Pseudomonadota</taxon>
        <taxon>Gammaproteobacteria</taxon>
        <taxon>Cellvibrionales</taxon>
        <taxon>Spongiibacteraceae</taxon>
        <taxon>Zhongshania</taxon>
    </lineage>
</organism>
<dbReference type="EMBL" id="BAABDM010000001">
    <property type="protein sequence ID" value="GAA4082215.1"/>
    <property type="molecule type" value="Genomic_DNA"/>
</dbReference>
<protein>
    <submittedName>
        <fullName evidence="1">Uncharacterized protein</fullName>
    </submittedName>
</protein>
<dbReference type="Proteomes" id="UP001500392">
    <property type="component" value="Unassembled WGS sequence"/>
</dbReference>
<evidence type="ECO:0000313" key="2">
    <source>
        <dbReference type="Proteomes" id="UP001500392"/>
    </source>
</evidence>
<evidence type="ECO:0000313" key="1">
    <source>
        <dbReference type="EMBL" id="GAA4082215.1"/>
    </source>
</evidence>
<accession>A0ABP7W6C3</accession>